<evidence type="ECO:0000313" key="2">
    <source>
        <dbReference type="Proteomes" id="UP000887567"/>
    </source>
</evidence>
<dbReference type="EnsemblMetazoa" id="XM_021055430.1">
    <property type="protein sequence ID" value="XP_020911089.1"/>
    <property type="gene ID" value="LOC110248873"/>
</dbReference>
<dbReference type="KEGG" id="epa:110248873"/>
<name>A0A913XY54_EXADI</name>
<dbReference type="OMA" id="CPERESN"/>
<dbReference type="Proteomes" id="UP000887567">
    <property type="component" value="Unplaced"/>
</dbReference>
<proteinExistence type="predicted"/>
<organism evidence="1 2">
    <name type="scientific">Exaiptasia diaphana</name>
    <name type="common">Tropical sea anemone</name>
    <name type="synonym">Aiptasia pulchella</name>
    <dbReference type="NCBI Taxonomy" id="2652724"/>
    <lineage>
        <taxon>Eukaryota</taxon>
        <taxon>Metazoa</taxon>
        <taxon>Cnidaria</taxon>
        <taxon>Anthozoa</taxon>
        <taxon>Hexacorallia</taxon>
        <taxon>Actiniaria</taxon>
        <taxon>Aiptasiidae</taxon>
        <taxon>Exaiptasia</taxon>
    </lineage>
</organism>
<dbReference type="AlphaFoldDB" id="A0A913XY54"/>
<sequence length="166" mass="19644">MTEEDHNDLKSMMDNVKNKDIPENMKLLWEQQATIMSTASKTQYRWHPRIMKMCIELYSKNPHVLDPIRKVLLLPSNRTIRCYKNKVDQAPGWNDNLLQWCLEEAKKANLRKEDYWGAFVLDEMKIQEDIQMVIKGGKHRLVGFVDPGKVHDDMEVLSGRFYVMYL</sequence>
<accession>A0A913XY54</accession>
<dbReference type="RefSeq" id="XP_020911089.1">
    <property type="nucleotide sequence ID" value="XM_021055430.1"/>
</dbReference>
<dbReference type="GeneID" id="110248873"/>
<dbReference type="OrthoDB" id="5984577at2759"/>
<keyword evidence="2" id="KW-1185">Reference proteome</keyword>
<protein>
    <submittedName>
        <fullName evidence="1">Uncharacterized protein</fullName>
    </submittedName>
</protein>
<evidence type="ECO:0000313" key="1">
    <source>
        <dbReference type="EnsemblMetazoa" id="XP_020911089.1"/>
    </source>
</evidence>
<reference evidence="1" key="1">
    <citation type="submission" date="2022-11" db="UniProtKB">
        <authorList>
            <consortium name="EnsemblMetazoa"/>
        </authorList>
    </citation>
    <scope>IDENTIFICATION</scope>
</reference>